<dbReference type="EMBL" id="MIKB01000015">
    <property type="protein sequence ID" value="OEG15427.1"/>
    <property type="molecule type" value="Genomic_DNA"/>
</dbReference>
<dbReference type="AlphaFoldDB" id="A0A1E5GRV6"/>
<evidence type="ECO:0000256" key="1">
    <source>
        <dbReference type="SAM" id="MobiDB-lite"/>
    </source>
</evidence>
<accession>A0A1E5GRV6</accession>
<feature type="compositionally biased region" description="Basic and acidic residues" evidence="1">
    <location>
        <begin position="14"/>
        <end position="23"/>
    </location>
</feature>
<dbReference type="Proteomes" id="UP000094764">
    <property type="component" value="Unassembled WGS sequence"/>
</dbReference>
<evidence type="ECO:0000313" key="2">
    <source>
        <dbReference type="EMBL" id="OEG15427.1"/>
    </source>
</evidence>
<dbReference type="STRING" id="903983.BCR23_08125"/>
<protein>
    <submittedName>
        <fullName evidence="2">Uncharacterized protein</fullName>
    </submittedName>
</protein>
<sequence length="63" mass="7390">MKSPKSPENSAEVNRQKQERLPKNQDSIRALIINDPTVEGSARYFAEKEYGEDTDTLRHWWDI</sequence>
<evidence type="ECO:0000313" key="3">
    <source>
        <dbReference type="Proteomes" id="UP000094764"/>
    </source>
</evidence>
<gene>
    <name evidence="2" type="ORF">BCR23_08125</name>
</gene>
<dbReference type="OrthoDB" id="2190216at2"/>
<comment type="caution">
    <text evidence="2">The sequence shown here is derived from an EMBL/GenBank/DDBJ whole genome shotgun (WGS) entry which is preliminary data.</text>
</comment>
<dbReference type="RefSeq" id="WP_069635311.1">
    <property type="nucleotide sequence ID" value="NZ_JXKZ01000010.1"/>
</dbReference>
<name>A0A1E5GRV6_9ENTE</name>
<feature type="region of interest" description="Disordered" evidence="1">
    <location>
        <begin position="1"/>
        <end position="26"/>
    </location>
</feature>
<proteinExistence type="predicted"/>
<reference evidence="3" key="1">
    <citation type="submission" date="2016-09" db="EMBL/GenBank/DDBJ databases">
        <authorList>
            <person name="Gulvik C.A."/>
        </authorList>
    </citation>
    <scope>NUCLEOTIDE SEQUENCE [LARGE SCALE GENOMIC DNA]</scope>
    <source>
        <strain evidence="3">LMG 26306</strain>
    </source>
</reference>
<keyword evidence="3" id="KW-1185">Reference proteome</keyword>
<feature type="compositionally biased region" description="Polar residues" evidence="1">
    <location>
        <begin position="1"/>
        <end position="13"/>
    </location>
</feature>
<organism evidence="2 3">
    <name type="scientific">Enterococcus quebecensis</name>
    <dbReference type="NCBI Taxonomy" id="903983"/>
    <lineage>
        <taxon>Bacteria</taxon>
        <taxon>Bacillati</taxon>
        <taxon>Bacillota</taxon>
        <taxon>Bacilli</taxon>
        <taxon>Lactobacillales</taxon>
        <taxon>Enterococcaceae</taxon>
        <taxon>Enterococcus</taxon>
    </lineage>
</organism>